<dbReference type="PANTHER" id="PTHR46797">
    <property type="entry name" value="HTH-TYPE TRANSCRIPTIONAL REGULATOR"/>
    <property type="match status" value="1"/>
</dbReference>
<dbReference type="AlphaFoldDB" id="H1Y5L8"/>
<evidence type="ECO:0000313" key="3">
    <source>
        <dbReference type="EMBL" id="EHQ29794.1"/>
    </source>
</evidence>
<reference evidence="3" key="1">
    <citation type="submission" date="2011-09" db="EMBL/GenBank/DDBJ databases">
        <title>The permanent draft genome of Mucilaginibacter paludis DSM 18603.</title>
        <authorList>
            <consortium name="US DOE Joint Genome Institute (JGI-PGF)"/>
            <person name="Lucas S."/>
            <person name="Han J."/>
            <person name="Lapidus A."/>
            <person name="Bruce D."/>
            <person name="Goodwin L."/>
            <person name="Pitluck S."/>
            <person name="Peters L."/>
            <person name="Kyrpides N."/>
            <person name="Mavromatis K."/>
            <person name="Ivanova N."/>
            <person name="Mikhailova N."/>
            <person name="Held B."/>
            <person name="Detter J.C."/>
            <person name="Tapia R."/>
            <person name="Han C."/>
            <person name="Land M."/>
            <person name="Hauser L."/>
            <person name="Markowitz V."/>
            <person name="Cheng J.-F."/>
            <person name="Hugenholtz P."/>
            <person name="Woyke T."/>
            <person name="Wu D."/>
            <person name="Tindall B."/>
            <person name="Brambilla E."/>
            <person name="Klenk H.-P."/>
            <person name="Eisen J.A."/>
        </authorList>
    </citation>
    <scope>NUCLEOTIDE SEQUENCE [LARGE SCALE GENOMIC DNA]</scope>
    <source>
        <strain evidence="3">DSM 18603</strain>
    </source>
</reference>
<dbReference type="RefSeq" id="WP_008511186.1">
    <property type="nucleotide sequence ID" value="NZ_CM001403.1"/>
</dbReference>
<accession>H1Y5L8</accession>
<dbReference type="HOGENOM" id="CLU_066192_29_4_10"/>
<evidence type="ECO:0000259" key="2">
    <source>
        <dbReference type="PROSITE" id="PS50943"/>
    </source>
</evidence>
<keyword evidence="4" id="KW-1185">Reference proteome</keyword>
<protein>
    <submittedName>
        <fullName evidence="3">Helix-turn-helix domain protein</fullName>
    </submittedName>
</protein>
<organism evidence="3 4">
    <name type="scientific">Mucilaginibacter paludis DSM 18603</name>
    <dbReference type="NCBI Taxonomy" id="714943"/>
    <lineage>
        <taxon>Bacteria</taxon>
        <taxon>Pseudomonadati</taxon>
        <taxon>Bacteroidota</taxon>
        <taxon>Sphingobacteriia</taxon>
        <taxon>Sphingobacteriales</taxon>
        <taxon>Sphingobacteriaceae</taxon>
        <taxon>Mucilaginibacter</taxon>
    </lineage>
</organism>
<evidence type="ECO:0000313" key="4">
    <source>
        <dbReference type="Proteomes" id="UP000002774"/>
    </source>
</evidence>
<dbReference type="InterPro" id="IPR001387">
    <property type="entry name" value="Cro/C1-type_HTH"/>
</dbReference>
<dbReference type="InterPro" id="IPR010982">
    <property type="entry name" value="Lambda_DNA-bd_dom_sf"/>
</dbReference>
<dbReference type="GO" id="GO:0005829">
    <property type="term" value="C:cytosol"/>
    <property type="evidence" value="ECO:0007669"/>
    <property type="project" value="TreeGrafter"/>
</dbReference>
<dbReference type="SMART" id="SM00530">
    <property type="entry name" value="HTH_XRE"/>
    <property type="match status" value="1"/>
</dbReference>
<dbReference type="Gene3D" id="1.10.260.40">
    <property type="entry name" value="lambda repressor-like DNA-binding domains"/>
    <property type="match status" value="1"/>
</dbReference>
<dbReference type="eggNOG" id="ENOG5030WTU">
    <property type="taxonomic scope" value="Bacteria"/>
</dbReference>
<dbReference type="CDD" id="cd00093">
    <property type="entry name" value="HTH_XRE"/>
    <property type="match status" value="1"/>
</dbReference>
<sequence length="75" mass="8323">MALSWENDGIILFGQNVRAYRKAKKLSMQALAHLAEIELSQISRIETGKINPKLSTILIIAKALDISPNELFTKG</sequence>
<keyword evidence="1" id="KW-0238">DNA-binding</keyword>
<dbReference type="GO" id="GO:0003700">
    <property type="term" value="F:DNA-binding transcription factor activity"/>
    <property type="evidence" value="ECO:0007669"/>
    <property type="project" value="TreeGrafter"/>
</dbReference>
<dbReference type="Pfam" id="PF01381">
    <property type="entry name" value="HTH_3"/>
    <property type="match status" value="1"/>
</dbReference>
<evidence type="ECO:0000256" key="1">
    <source>
        <dbReference type="ARBA" id="ARBA00023125"/>
    </source>
</evidence>
<dbReference type="Proteomes" id="UP000002774">
    <property type="component" value="Chromosome"/>
</dbReference>
<dbReference type="OrthoDB" id="680346at2"/>
<gene>
    <name evidence="3" type="ORF">Mucpa_5726</name>
</gene>
<dbReference type="SUPFAM" id="SSF47413">
    <property type="entry name" value="lambda repressor-like DNA-binding domains"/>
    <property type="match status" value="1"/>
</dbReference>
<name>H1Y5L8_9SPHI</name>
<dbReference type="PROSITE" id="PS50943">
    <property type="entry name" value="HTH_CROC1"/>
    <property type="match status" value="1"/>
</dbReference>
<proteinExistence type="predicted"/>
<feature type="domain" description="HTH cro/C1-type" evidence="2">
    <location>
        <begin position="17"/>
        <end position="71"/>
    </location>
</feature>
<dbReference type="EMBL" id="CM001403">
    <property type="protein sequence ID" value="EHQ29794.1"/>
    <property type="molecule type" value="Genomic_DNA"/>
</dbReference>
<dbReference type="PANTHER" id="PTHR46797:SF1">
    <property type="entry name" value="METHYLPHOSPHONATE SYNTHASE"/>
    <property type="match status" value="1"/>
</dbReference>
<dbReference type="InterPro" id="IPR050807">
    <property type="entry name" value="TransReg_Diox_bact_type"/>
</dbReference>
<dbReference type="STRING" id="714943.Mucpa_5726"/>
<dbReference type="GO" id="GO:0003677">
    <property type="term" value="F:DNA binding"/>
    <property type="evidence" value="ECO:0007669"/>
    <property type="project" value="UniProtKB-KW"/>
</dbReference>